<evidence type="ECO:0000256" key="3">
    <source>
        <dbReference type="ARBA" id="ARBA00022737"/>
    </source>
</evidence>
<feature type="compositionally biased region" description="Low complexity" evidence="5">
    <location>
        <begin position="210"/>
        <end position="242"/>
    </location>
</feature>
<dbReference type="InterPro" id="IPR015510">
    <property type="entry name" value="PGRP"/>
</dbReference>
<feature type="domain" description="Peptidoglycan recognition protein family" evidence="8">
    <location>
        <begin position="286"/>
        <end position="442"/>
    </location>
</feature>
<reference evidence="9 10" key="1">
    <citation type="submission" date="2019-09" db="EMBL/GenBank/DDBJ databases">
        <authorList>
            <person name="Duangmal K."/>
            <person name="Teo W.F.A."/>
            <person name="Lipun K."/>
        </authorList>
    </citation>
    <scope>NUCLEOTIDE SEQUENCE [LARGE SCALE GENOMIC DNA]</scope>
    <source>
        <strain evidence="9 10">K1PN6</strain>
    </source>
</reference>
<dbReference type="AlphaFoldDB" id="A0A5N8WUC9"/>
<feature type="region of interest" description="Disordered" evidence="5">
    <location>
        <begin position="130"/>
        <end position="153"/>
    </location>
</feature>
<dbReference type="SMART" id="SM00191">
    <property type="entry name" value="Int_alpha"/>
    <property type="match status" value="5"/>
</dbReference>
<dbReference type="Pfam" id="PF13517">
    <property type="entry name" value="FG-GAP_3"/>
    <property type="match status" value="1"/>
</dbReference>
<dbReference type="GO" id="GO:0008270">
    <property type="term" value="F:zinc ion binding"/>
    <property type="evidence" value="ECO:0007669"/>
    <property type="project" value="InterPro"/>
</dbReference>
<dbReference type="Gene3D" id="3.40.80.10">
    <property type="entry name" value="Peptidoglycan recognition protein-like"/>
    <property type="match status" value="1"/>
</dbReference>
<feature type="transmembrane region" description="Helical" evidence="6">
    <location>
        <begin position="37"/>
        <end position="57"/>
    </location>
</feature>
<keyword evidence="4" id="KW-0325">Glycoprotein</keyword>
<comment type="caution">
    <text evidence="9">The sequence shown here is derived from an EMBL/GenBank/DDBJ whole genome shotgun (WGS) entry which is preliminary data.</text>
</comment>
<evidence type="ECO:0000256" key="6">
    <source>
        <dbReference type="SAM" id="Phobius"/>
    </source>
</evidence>
<dbReference type="SMART" id="SM00701">
    <property type="entry name" value="PGRP"/>
    <property type="match status" value="1"/>
</dbReference>
<dbReference type="CDD" id="cd06583">
    <property type="entry name" value="PGRP"/>
    <property type="match status" value="1"/>
</dbReference>
<accession>A0A5N8WUC9</accession>
<evidence type="ECO:0000256" key="5">
    <source>
        <dbReference type="SAM" id="MobiDB-lite"/>
    </source>
</evidence>
<keyword evidence="10" id="KW-1185">Reference proteome</keyword>
<dbReference type="InterPro" id="IPR006619">
    <property type="entry name" value="PGRP_domain_met/bac"/>
</dbReference>
<keyword evidence="2" id="KW-0732">Signal</keyword>
<dbReference type="PROSITE" id="PS51470">
    <property type="entry name" value="FG_GAP"/>
    <property type="match status" value="3"/>
</dbReference>
<dbReference type="Pfam" id="PF01839">
    <property type="entry name" value="FG-GAP"/>
    <property type="match status" value="4"/>
</dbReference>
<dbReference type="GO" id="GO:0008745">
    <property type="term" value="F:N-acetylmuramoyl-L-alanine amidase activity"/>
    <property type="evidence" value="ECO:0007669"/>
    <property type="project" value="InterPro"/>
</dbReference>
<dbReference type="InterPro" id="IPR036505">
    <property type="entry name" value="Amidase/PGRP_sf"/>
</dbReference>
<evidence type="ECO:0000256" key="2">
    <source>
        <dbReference type="ARBA" id="ARBA00022729"/>
    </source>
</evidence>
<dbReference type="GO" id="GO:0009253">
    <property type="term" value="P:peptidoglycan catabolic process"/>
    <property type="evidence" value="ECO:0007669"/>
    <property type="project" value="InterPro"/>
</dbReference>
<evidence type="ECO:0000256" key="1">
    <source>
        <dbReference type="ARBA" id="ARBA00007553"/>
    </source>
</evidence>
<keyword evidence="3" id="KW-0677">Repeat</keyword>
<dbReference type="SMART" id="SM00644">
    <property type="entry name" value="Ami_2"/>
    <property type="match status" value="1"/>
</dbReference>
<proteinExistence type="inferred from homology"/>
<dbReference type="RefSeq" id="WP_152864965.1">
    <property type="nucleotide sequence ID" value="NZ_VMNX01000080.1"/>
</dbReference>
<dbReference type="Proteomes" id="UP000373149">
    <property type="component" value="Unassembled WGS sequence"/>
</dbReference>
<evidence type="ECO:0000313" key="10">
    <source>
        <dbReference type="Proteomes" id="UP000373149"/>
    </source>
</evidence>
<evidence type="ECO:0000256" key="4">
    <source>
        <dbReference type="ARBA" id="ARBA00023180"/>
    </source>
</evidence>
<protein>
    <recommendedName>
        <fullName evidence="11">Peptidoglycan recognition protein family domain-containing protein</fullName>
    </recommendedName>
</protein>
<keyword evidence="6" id="KW-0812">Transmembrane</keyword>
<feature type="compositionally biased region" description="Low complexity" evidence="5">
    <location>
        <begin position="251"/>
        <end position="269"/>
    </location>
</feature>
<organism evidence="9 10">
    <name type="scientific">Streptomyces acidicola</name>
    <dbReference type="NCBI Taxonomy" id="2596892"/>
    <lineage>
        <taxon>Bacteria</taxon>
        <taxon>Bacillati</taxon>
        <taxon>Actinomycetota</taxon>
        <taxon>Actinomycetes</taxon>
        <taxon>Kitasatosporales</taxon>
        <taxon>Streptomycetaceae</taxon>
        <taxon>Streptomyces</taxon>
    </lineage>
</organism>
<name>A0A5N8WUC9_9ACTN</name>
<evidence type="ECO:0000259" key="7">
    <source>
        <dbReference type="SMART" id="SM00644"/>
    </source>
</evidence>
<dbReference type="SUPFAM" id="SSF55846">
    <property type="entry name" value="N-acetylmuramoyl-L-alanine amidase-like"/>
    <property type="match status" value="1"/>
</dbReference>
<dbReference type="SUPFAM" id="SSF69318">
    <property type="entry name" value="Integrin alpha N-terminal domain"/>
    <property type="match status" value="1"/>
</dbReference>
<dbReference type="EMBL" id="VMNX01000080">
    <property type="protein sequence ID" value="MPY51013.1"/>
    <property type="molecule type" value="Genomic_DNA"/>
</dbReference>
<dbReference type="Pfam" id="PF01510">
    <property type="entry name" value="Amidase_2"/>
    <property type="match status" value="1"/>
</dbReference>
<dbReference type="PANTHER" id="PTHR11022">
    <property type="entry name" value="PEPTIDOGLYCAN RECOGNITION PROTEIN"/>
    <property type="match status" value="1"/>
</dbReference>
<gene>
    <name evidence="9" type="ORF">FPZ41_21485</name>
</gene>
<dbReference type="InterPro" id="IPR002502">
    <property type="entry name" value="Amidase_domain"/>
</dbReference>
<feature type="region of interest" description="Disordered" evidence="5">
    <location>
        <begin position="196"/>
        <end position="287"/>
    </location>
</feature>
<feature type="compositionally biased region" description="Pro residues" evidence="5">
    <location>
        <begin position="270"/>
        <end position="279"/>
    </location>
</feature>
<feature type="compositionally biased region" description="Acidic residues" evidence="5">
    <location>
        <begin position="135"/>
        <end position="144"/>
    </location>
</feature>
<dbReference type="Gene3D" id="2.130.10.130">
    <property type="entry name" value="Integrin alpha, N-terminal"/>
    <property type="match status" value="3"/>
</dbReference>
<comment type="similarity">
    <text evidence="1">Belongs to the N-acetylmuramoyl-L-alanine amidase 2 family.</text>
</comment>
<feature type="domain" description="N-acetylmuramoyl-L-alanine amidase" evidence="7">
    <location>
        <begin position="299"/>
        <end position="470"/>
    </location>
</feature>
<dbReference type="InterPro" id="IPR013517">
    <property type="entry name" value="FG-GAP"/>
</dbReference>
<dbReference type="InterPro" id="IPR028994">
    <property type="entry name" value="Integrin_alpha_N"/>
</dbReference>
<evidence type="ECO:0000313" key="9">
    <source>
        <dbReference type="EMBL" id="MPY51013.1"/>
    </source>
</evidence>
<sequence length="929" mass="94029">MTGHPCDGCAPSGFSIGGLLSRRTSHAYQPLSLKRRAWLTLGAVVLGGAGAVTYAIAGPSDEPGAQGRAKRPVKVHEVALKGTGGKRELARTDTEAFSMLGVSWTGASKRVDGTAQVRVRSAETGDWSDWQNLEVDTDPPEDVESGMRGASEPLWVGPSDGVEVQVVRKNGNTSAALPKGLRVDLVDPGVVTTAETKSVGTEIEPAAFVAEDTPSPTDPPTATSTDTPTETATAPDPTASEPGSTAPEPTDPVSPSDSAPASPSASASPSPSPTKPVAPPSTVTKPPVISRADWGAVESKVDDPAEYIDKISAVFVHHTVGSNSYSCAQSAALVRGIMAYHIDANGWNDLGYNFLVDKCGQIFEGRAGGVDLPVLGAHTYGFNSYSTGIAVLGDFEGDAAKGIPAGKPSRAAQESVARLAAWKLGQYGGNPQGKVTLTAKGDTGVWKNGQAATLNTISGHRDAYATECPGANLYSKLGEIRRFAASPGASSAVPTADFNRDGITDLVAGVPRASGNVGNVVIIPGGTDGPVAGAKMKLTQSSPGVPGDSKTGDEFGAATAWGDINGDGYADLAVGVPGKDDTSGNADRGAVTILYGPGLNSGTSYTTTGVTSKGARLGTAVTVGDFNADGKADVFSAGTGNGGSWNVKLTGGATQSGKLTTATGSVAYTDAATGDFNRDGYADVALNYRDQSGVGRVTWFKGSATGLVKVSVLSIKGGRSIAAGDVNGNGYDDLVIGQAYTSESGAYRGGQVTVVPGTSTGFTTTGMKTVHQDTTGVPGAAQDGDALGWSVSAGDYDGDGYADVLAGAPNKDITRSGANQANAGTTLLFKGTSSGLTGTGALAFHQDTTGITGWTEPNDKLGSSVVLQDLSGWGRADLAIGVEGENDYDGTILQLDSGSKGVNTSGGVYYGRDTLGTPAGARLGQALTP</sequence>
<evidence type="ECO:0008006" key="11">
    <source>
        <dbReference type="Google" id="ProtNLM"/>
    </source>
</evidence>
<keyword evidence="6" id="KW-1133">Transmembrane helix</keyword>
<dbReference type="InterPro" id="IPR013519">
    <property type="entry name" value="Int_alpha_beta-p"/>
</dbReference>
<evidence type="ECO:0000259" key="8">
    <source>
        <dbReference type="SMART" id="SM00701"/>
    </source>
</evidence>
<dbReference type="PANTHER" id="PTHR11022:SF41">
    <property type="entry name" value="PEPTIDOGLYCAN-RECOGNITION PROTEIN LC-RELATED"/>
    <property type="match status" value="1"/>
</dbReference>
<keyword evidence="6" id="KW-0472">Membrane</keyword>